<dbReference type="GO" id="GO:0102965">
    <property type="term" value="F:alcohol-forming long-chain fatty acyl-CoA reductase activity"/>
    <property type="evidence" value="ECO:0007669"/>
    <property type="project" value="UniProtKB-EC"/>
</dbReference>
<dbReference type="GO" id="GO:0035336">
    <property type="term" value="P:long-chain fatty-acyl-CoA metabolic process"/>
    <property type="evidence" value="ECO:0007669"/>
    <property type="project" value="TreeGrafter"/>
</dbReference>
<dbReference type="EC" id="1.2.1.84" evidence="1"/>
<comment type="caution">
    <text evidence="3">The sequence shown here is derived from an EMBL/GenBank/DDBJ whole genome shotgun (WGS) entry which is preliminary data.</text>
</comment>
<comment type="similarity">
    <text evidence="1">Belongs to the fatty acyl-CoA reductase family.</text>
</comment>
<dbReference type="PANTHER" id="PTHR11011:SF116">
    <property type="entry name" value="FATTY ACYL-COA REDUCTASE CG5065-RELATED"/>
    <property type="match status" value="1"/>
</dbReference>
<organism evidence="3 4">
    <name type="scientific">Lasius niger</name>
    <name type="common">Black garden ant</name>
    <dbReference type="NCBI Taxonomy" id="67767"/>
    <lineage>
        <taxon>Eukaryota</taxon>
        <taxon>Metazoa</taxon>
        <taxon>Ecdysozoa</taxon>
        <taxon>Arthropoda</taxon>
        <taxon>Hexapoda</taxon>
        <taxon>Insecta</taxon>
        <taxon>Pterygota</taxon>
        <taxon>Neoptera</taxon>
        <taxon>Endopterygota</taxon>
        <taxon>Hymenoptera</taxon>
        <taxon>Apocrita</taxon>
        <taxon>Aculeata</taxon>
        <taxon>Formicoidea</taxon>
        <taxon>Formicidae</taxon>
        <taxon>Formicinae</taxon>
        <taxon>Lasius</taxon>
        <taxon>Lasius</taxon>
    </lineage>
</organism>
<dbReference type="EMBL" id="LBMM01011313">
    <property type="protein sequence ID" value="KMQ86903.1"/>
    <property type="molecule type" value="Genomic_DNA"/>
</dbReference>
<comment type="function">
    <text evidence="1">Catalyzes the reduction of fatty acyl-CoA to fatty alcohols.</text>
</comment>
<dbReference type="InterPro" id="IPR026055">
    <property type="entry name" value="FAR"/>
</dbReference>
<reference evidence="3 4" key="1">
    <citation type="submission" date="2015-04" db="EMBL/GenBank/DDBJ databases">
        <title>Lasius niger genome sequencing.</title>
        <authorList>
            <person name="Konorov E.A."/>
            <person name="Nikitin M.A."/>
            <person name="Kirill M.V."/>
            <person name="Chang P."/>
        </authorList>
    </citation>
    <scope>NUCLEOTIDE SEQUENCE [LARGE SCALE GENOMIC DNA]</scope>
    <source>
        <tissue evidence="3">Whole</tissue>
    </source>
</reference>
<dbReference type="Pfam" id="PF07993">
    <property type="entry name" value="NAD_binding_4"/>
    <property type="match status" value="1"/>
</dbReference>
<dbReference type="STRING" id="67767.A0A0J7K904"/>
<dbReference type="GO" id="GO:0080019">
    <property type="term" value="F:alcohol-forming very long-chain fatty acyl-CoA reductase activity"/>
    <property type="evidence" value="ECO:0007669"/>
    <property type="project" value="InterPro"/>
</dbReference>
<evidence type="ECO:0000259" key="2">
    <source>
        <dbReference type="Pfam" id="PF07993"/>
    </source>
</evidence>
<dbReference type="OrthoDB" id="429813at2759"/>
<dbReference type="InterPro" id="IPR013120">
    <property type="entry name" value="FAR_NAD-bd"/>
</dbReference>
<comment type="catalytic activity">
    <reaction evidence="1">
        <text>a long-chain fatty acyl-CoA + 2 NADPH + 2 H(+) = a long-chain primary fatty alcohol + 2 NADP(+) + CoA</text>
        <dbReference type="Rhea" id="RHEA:52716"/>
        <dbReference type="ChEBI" id="CHEBI:15378"/>
        <dbReference type="ChEBI" id="CHEBI:57287"/>
        <dbReference type="ChEBI" id="CHEBI:57783"/>
        <dbReference type="ChEBI" id="CHEBI:58349"/>
        <dbReference type="ChEBI" id="CHEBI:77396"/>
        <dbReference type="ChEBI" id="CHEBI:83139"/>
        <dbReference type="EC" id="1.2.1.84"/>
    </reaction>
</comment>
<keyword evidence="4" id="KW-1185">Reference proteome</keyword>
<proteinExistence type="inferred from homology"/>
<keyword evidence="1" id="KW-0443">Lipid metabolism</keyword>
<evidence type="ECO:0000313" key="3">
    <source>
        <dbReference type="EMBL" id="KMQ86903.1"/>
    </source>
</evidence>
<accession>A0A0J7K904</accession>
<dbReference type="GO" id="GO:0005777">
    <property type="term" value="C:peroxisome"/>
    <property type="evidence" value="ECO:0007669"/>
    <property type="project" value="TreeGrafter"/>
</dbReference>
<protein>
    <recommendedName>
        <fullName evidence="1">Fatty acyl-CoA reductase</fullName>
        <ecNumber evidence="1">1.2.1.84</ecNumber>
    </recommendedName>
</protein>
<evidence type="ECO:0000256" key="1">
    <source>
        <dbReference type="RuleBase" id="RU363097"/>
    </source>
</evidence>
<dbReference type="Proteomes" id="UP000036403">
    <property type="component" value="Unassembled WGS sequence"/>
</dbReference>
<keyword evidence="1" id="KW-0521">NADP</keyword>
<name>A0A0J7K904_LASNI</name>
<dbReference type="AlphaFoldDB" id="A0A0J7K904"/>
<keyword evidence="1" id="KW-0560">Oxidoreductase</keyword>
<dbReference type="PANTHER" id="PTHR11011">
    <property type="entry name" value="MALE STERILITY PROTEIN 2-RELATED"/>
    <property type="match status" value="1"/>
</dbReference>
<feature type="domain" description="Thioester reductase (TE)" evidence="2">
    <location>
        <begin position="40"/>
        <end position="87"/>
    </location>
</feature>
<gene>
    <name evidence="3" type="ORF">RF55_13988</name>
</gene>
<sequence length="116" mass="12974">MLNLPLFDKLREKQPSNFKKLIPVSGDISQENLVLSSLKDPIPGWIDNFNGPMGLFVVAGKGLLRVLVASNYISQNDIPVDTVINTIILVTWKLGLTTYDHQRISNCIKLMKVILI</sequence>
<evidence type="ECO:0000313" key="4">
    <source>
        <dbReference type="Proteomes" id="UP000036403"/>
    </source>
</evidence>
<keyword evidence="1" id="KW-0444">Lipid biosynthesis</keyword>
<dbReference type="PaxDb" id="67767-A0A0J7K904"/>